<dbReference type="EMBL" id="KE667722">
    <property type="protein sequence ID" value="ERE85023.1"/>
    <property type="molecule type" value="Genomic_DNA"/>
</dbReference>
<gene>
    <name evidence="1" type="ORF">H671_2g5539</name>
</gene>
<reference evidence="2" key="1">
    <citation type="journal article" date="2013" name="Nat. Biotechnol.">
        <title>Chinese hamster genome sequenced from sorted chromosomes.</title>
        <authorList>
            <person name="Brinkrolf K."/>
            <person name="Rupp O."/>
            <person name="Laux H."/>
            <person name="Kollin F."/>
            <person name="Ernst W."/>
            <person name="Linke B."/>
            <person name="Kofler R."/>
            <person name="Romand S."/>
            <person name="Hesse F."/>
            <person name="Budach W.E."/>
            <person name="Galosy S."/>
            <person name="Muller D."/>
            <person name="Noll T."/>
            <person name="Wienberg J."/>
            <person name="Jostock T."/>
            <person name="Leonard M."/>
            <person name="Grillari J."/>
            <person name="Tauch A."/>
            <person name="Goesmann A."/>
            <person name="Helk B."/>
            <person name="Mott J.E."/>
            <person name="Puhler A."/>
            <person name="Borth N."/>
        </authorList>
    </citation>
    <scope>NUCLEOTIDE SEQUENCE [LARGE SCALE GENOMIC DNA]</scope>
    <source>
        <strain evidence="2">17A/GY</strain>
    </source>
</reference>
<name>A0A061IJ54_CRIGR</name>
<sequence length="87" mass="9886">MEPWFFPLEEGVGLGPALELCIAITPASSQVCQLIIEKGENGDKDYIWHCIDLFLDFVMIFRKLTLILASNEKDKTKEKKAKDEALK</sequence>
<evidence type="ECO:0000313" key="2">
    <source>
        <dbReference type="Proteomes" id="UP000030759"/>
    </source>
</evidence>
<dbReference type="Proteomes" id="UP000030759">
    <property type="component" value="Unassembled WGS sequence"/>
</dbReference>
<proteinExistence type="predicted"/>
<accession>A0A061IJ54</accession>
<evidence type="ECO:0000313" key="1">
    <source>
        <dbReference type="EMBL" id="ERE85023.1"/>
    </source>
</evidence>
<dbReference type="AlphaFoldDB" id="A0A061IJ54"/>
<protein>
    <submittedName>
        <fullName evidence="1">Bax inhibitor 1-like protein</fullName>
    </submittedName>
</protein>
<organism evidence="1 2">
    <name type="scientific">Cricetulus griseus</name>
    <name type="common">Chinese hamster</name>
    <name type="synonym">Cricetulus barabensis griseus</name>
    <dbReference type="NCBI Taxonomy" id="10029"/>
    <lineage>
        <taxon>Eukaryota</taxon>
        <taxon>Metazoa</taxon>
        <taxon>Chordata</taxon>
        <taxon>Craniata</taxon>
        <taxon>Vertebrata</taxon>
        <taxon>Euteleostomi</taxon>
        <taxon>Mammalia</taxon>
        <taxon>Eutheria</taxon>
        <taxon>Euarchontoglires</taxon>
        <taxon>Glires</taxon>
        <taxon>Rodentia</taxon>
        <taxon>Myomorpha</taxon>
        <taxon>Muroidea</taxon>
        <taxon>Cricetidae</taxon>
        <taxon>Cricetinae</taxon>
        <taxon>Cricetulus</taxon>
    </lineage>
</organism>